<comment type="similarity">
    <text evidence="2">Belongs to the SNF7 family.</text>
</comment>
<evidence type="ECO:0000256" key="3">
    <source>
        <dbReference type="ARBA" id="ARBA00022753"/>
    </source>
</evidence>
<accession>A0ABM1N967</accession>
<evidence type="ECO:0000313" key="6">
    <source>
        <dbReference type="Proteomes" id="UP000695000"/>
    </source>
</evidence>
<proteinExistence type="inferred from homology"/>
<gene>
    <name evidence="7" type="primary">LOC108567423</name>
</gene>
<dbReference type="Pfam" id="PF25880">
    <property type="entry name" value="WHD_CHMP7_1st"/>
    <property type="match status" value="1"/>
</dbReference>
<dbReference type="Pfam" id="PF03357">
    <property type="entry name" value="Snf7"/>
    <property type="match status" value="1"/>
</dbReference>
<reference evidence="7" key="1">
    <citation type="submission" date="2025-08" db="UniProtKB">
        <authorList>
            <consortium name="RefSeq"/>
        </authorList>
    </citation>
    <scope>IDENTIFICATION</scope>
    <source>
        <tissue evidence="7">Whole Larva</tissue>
    </source>
</reference>
<comment type="subcellular location">
    <subcellularLocation>
        <location evidence="1">Endosome</location>
    </subcellularLocation>
</comment>
<evidence type="ECO:0000313" key="7">
    <source>
        <dbReference type="RefSeq" id="XP_017783367.1"/>
    </source>
</evidence>
<dbReference type="Proteomes" id="UP000695000">
    <property type="component" value="Unplaced"/>
</dbReference>
<organism evidence="6 7">
    <name type="scientific">Nicrophorus vespilloides</name>
    <name type="common">Boreal carrion beetle</name>
    <dbReference type="NCBI Taxonomy" id="110193"/>
    <lineage>
        <taxon>Eukaryota</taxon>
        <taxon>Metazoa</taxon>
        <taxon>Ecdysozoa</taxon>
        <taxon>Arthropoda</taxon>
        <taxon>Hexapoda</taxon>
        <taxon>Insecta</taxon>
        <taxon>Pterygota</taxon>
        <taxon>Neoptera</taxon>
        <taxon>Endopterygota</taxon>
        <taxon>Coleoptera</taxon>
        <taxon>Polyphaga</taxon>
        <taxon>Staphyliniformia</taxon>
        <taxon>Silphidae</taxon>
        <taxon>Nicrophorinae</taxon>
        <taxon>Nicrophorus</taxon>
    </lineage>
</organism>
<feature type="compositionally biased region" description="Basic and acidic residues" evidence="5">
    <location>
        <begin position="394"/>
        <end position="411"/>
    </location>
</feature>
<feature type="coiled-coil region" evidence="4">
    <location>
        <begin position="239"/>
        <end position="266"/>
    </location>
</feature>
<keyword evidence="4" id="KW-0175">Coiled coil</keyword>
<evidence type="ECO:0000256" key="4">
    <source>
        <dbReference type="SAM" id="Coils"/>
    </source>
</evidence>
<keyword evidence="3" id="KW-0967">Endosome</keyword>
<dbReference type="GeneID" id="108567423"/>
<protein>
    <submittedName>
        <fullName evidence="7">Charged multivesicular body protein 7</fullName>
    </submittedName>
</protein>
<evidence type="ECO:0000256" key="5">
    <source>
        <dbReference type="SAM" id="MobiDB-lite"/>
    </source>
</evidence>
<dbReference type="RefSeq" id="XP_017783367.1">
    <property type="nucleotide sequence ID" value="XM_017927878.1"/>
</dbReference>
<sequence length="427" mass="49432">MPETVSLPLDKLPEYWKDEDRLNVLFAPFRNRHVNAKDWDTKLSFWKQSIYVFCTHNSIYKLQLDEMQKSFTHQGRYPMCLHIVFEELLKSQDLIPIENFVNNKEQGWGMWVADFFVKKPISWSFNKLKSTLTTINLSDMTLVHIEALKHNAKLYVTSIPDDIKNKVIEITELKKLVPSGNCTESFDLLLSHLQNTNQLMMRKINKNNNLITLVKFSTNPKEKEISDCEVDIYMLGETEKILLKNIESLEGEMNNAIKDAKAYLAKNHRQMAKTSLRKKHDLEKRIETKSSALYNVQTMLSRLEDSKHDAVVFDTYKNALTSIRNNFKENKLTEDSVTDTMIEIGEVLDIHNDIQETLGKSLNDSDGDLEKELELLMSSEVDNDEDNATNTTPRKPDLKMKDLEEQFKELDLPNVPDDLDTTPLPAL</sequence>
<name>A0ABM1N967_NICVS</name>
<keyword evidence="6" id="KW-1185">Reference proteome</keyword>
<evidence type="ECO:0000256" key="1">
    <source>
        <dbReference type="ARBA" id="ARBA00004177"/>
    </source>
</evidence>
<evidence type="ECO:0000256" key="2">
    <source>
        <dbReference type="ARBA" id="ARBA00006190"/>
    </source>
</evidence>
<dbReference type="InterPro" id="IPR005024">
    <property type="entry name" value="Snf7_fam"/>
</dbReference>
<dbReference type="PANTHER" id="PTHR22761">
    <property type="entry name" value="CHARGED MULTIVESICULAR BODY PROTEIN"/>
    <property type="match status" value="1"/>
</dbReference>
<dbReference type="PANTHER" id="PTHR22761:SF10">
    <property type="entry name" value="GH13992P"/>
    <property type="match status" value="1"/>
</dbReference>
<feature type="region of interest" description="Disordered" evidence="5">
    <location>
        <begin position="378"/>
        <end position="427"/>
    </location>
</feature>